<organism evidence="1 2">
    <name type="scientific">Lipomyces kononenkoae</name>
    <name type="common">Yeast</name>
    <dbReference type="NCBI Taxonomy" id="34357"/>
    <lineage>
        <taxon>Eukaryota</taxon>
        <taxon>Fungi</taxon>
        <taxon>Dikarya</taxon>
        <taxon>Ascomycota</taxon>
        <taxon>Saccharomycotina</taxon>
        <taxon>Lipomycetes</taxon>
        <taxon>Lipomycetales</taxon>
        <taxon>Lipomycetaceae</taxon>
        <taxon>Lipomyces</taxon>
    </lineage>
</organism>
<name>A0ACC3T8N6_LIPKO</name>
<evidence type="ECO:0000313" key="2">
    <source>
        <dbReference type="Proteomes" id="UP001433508"/>
    </source>
</evidence>
<comment type="caution">
    <text evidence="1">The sequence shown here is derived from an EMBL/GenBank/DDBJ whole genome shotgun (WGS) entry which is preliminary data.</text>
</comment>
<reference evidence="2" key="1">
    <citation type="journal article" date="2024" name="Front. Bioeng. Biotechnol.">
        <title>Genome-scale model development and genomic sequencing of the oleaginous clade Lipomyces.</title>
        <authorList>
            <person name="Czajka J.J."/>
            <person name="Han Y."/>
            <person name="Kim J."/>
            <person name="Mondo S.J."/>
            <person name="Hofstad B.A."/>
            <person name="Robles A."/>
            <person name="Haridas S."/>
            <person name="Riley R."/>
            <person name="LaButti K."/>
            <person name="Pangilinan J."/>
            <person name="Andreopoulos W."/>
            <person name="Lipzen A."/>
            <person name="Yan J."/>
            <person name="Wang M."/>
            <person name="Ng V."/>
            <person name="Grigoriev I.V."/>
            <person name="Spatafora J.W."/>
            <person name="Magnuson J.K."/>
            <person name="Baker S.E."/>
            <person name="Pomraning K.R."/>
        </authorList>
    </citation>
    <scope>NUCLEOTIDE SEQUENCE [LARGE SCALE GENOMIC DNA]</scope>
    <source>
        <strain evidence="2">CBS 7786</strain>
    </source>
</reference>
<protein>
    <submittedName>
        <fullName evidence="1">Uncharacterized protein</fullName>
    </submittedName>
</protein>
<accession>A0ACC3T8N6</accession>
<sequence length="508" mass="56733">MVRRVGRSRGCATCRKRKIKCDERIPHCSQCLASGLPCPGALVGNVFLNVTHDLAERPGANPGAEFKPVNICQIVFVDEQSTCGSLKHDKGPNSKKRRRKSSSQERAPELEHSNVRAQDSLYRPIFEQQVLGQFIDYLVQSPGGPTLKKWMTRLPDLISREDSPTLKYAIRAASMVLCGFLKGDTAIQMEACRWYVAGLESQQQELLRLKEAAVSEGEVCATMLLSFYETIRSTSSDAWMYHMRASSRLVELGGPEGYRTGLAHELFRALRLYMVYVSTSKRQPSFLATELWLSSPFWDRPKSHFDKLLDIHTVIPIYLAQVDDIISLRDNDAALTPPSDLRANLLRISSALQEWRTEYVGEISNHSHSGVLSEGPSHTESVEISIRSGILDLSPYQDAFTAETIALYDSCCILVAQMLLAVSPPSYKTVYDNVIISHAASILLSVSFISHEQKWNNVVGPFRLQHPLKVVATSTPCAQQRNIAISVLDNWQNVYGFEVVTDISPFPA</sequence>
<dbReference type="EMBL" id="MU971342">
    <property type="protein sequence ID" value="KAK9240075.1"/>
    <property type="molecule type" value="Genomic_DNA"/>
</dbReference>
<gene>
    <name evidence="1" type="ORF">V1525DRAFT_266269</name>
</gene>
<dbReference type="Proteomes" id="UP001433508">
    <property type="component" value="Unassembled WGS sequence"/>
</dbReference>
<evidence type="ECO:0000313" key="1">
    <source>
        <dbReference type="EMBL" id="KAK9240075.1"/>
    </source>
</evidence>
<proteinExistence type="predicted"/>
<keyword evidence="2" id="KW-1185">Reference proteome</keyword>